<dbReference type="Proteomes" id="UP000762676">
    <property type="component" value="Unassembled WGS sequence"/>
</dbReference>
<name>A0AAV4IIB6_9GAST</name>
<dbReference type="InterPro" id="IPR002355">
    <property type="entry name" value="Cu_oxidase_Cu_BS"/>
</dbReference>
<dbReference type="InterPro" id="IPR033138">
    <property type="entry name" value="Cu_oxidase_CS"/>
</dbReference>
<evidence type="ECO:0000256" key="4">
    <source>
        <dbReference type="ARBA" id="ARBA00023008"/>
    </source>
</evidence>
<evidence type="ECO:0000259" key="6">
    <source>
        <dbReference type="Pfam" id="PF07731"/>
    </source>
</evidence>
<keyword evidence="3" id="KW-0560">Oxidoreductase</keyword>
<feature type="non-terminal residue" evidence="7">
    <location>
        <position position="1"/>
    </location>
</feature>
<dbReference type="GO" id="GO:0005507">
    <property type="term" value="F:copper ion binding"/>
    <property type="evidence" value="ECO:0007669"/>
    <property type="project" value="InterPro"/>
</dbReference>
<dbReference type="Pfam" id="PF00394">
    <property type="entry name" value="Cu-oxidase"/>
    <property type="match status" value="1"/>
</dbReference>
<dbReference type="PANTHER" id="PTHR11709">
    <property type="entry name" value="MULTI-COPPER OXIDASE"/>
    <property type="match status" value="1"/>
</dbReference>
<dbReference type="AlphaFoldDB" id="A0AAV4IIB6"/>
<gene>
    <name evidence="7" type="ORF">ElyMa_003044600</name>
</gene>
<keyword evidence="2" id="KW-0479">Metal-binding</keyword>
<proteinExistence type="inferred from homology"/>
<evidence type="ECO:0000256" key="3">
    <source>
        <dbReference type="ARBA" id="ARBA00023002"/>
    </source>
</evidence>
<dbReference type="CDD" id="cd13905">
    <property type="entry name" value="CuRO_3_tcLLC2_insect_like"/>
    <property type="match status" value="1"/>
</dbReference>
<dbReference type="GO" id="GO:0006826">
    <property type="term" value="P:iron ion transport"/>
    <property type="evidence" value="ECO:0007669"/>
    <property type="project" value="TreeGrafter"/>
</dbReference>
<dbReference type="Pfam" id="PF07731">
    <property type="entry name" value="Cu-oxidase_2"/>
    <property type="match status" value="1"/>
</dbReference>
<dbReference type="PROSITE" id="PS00080">
    <property type="entry name" value="MULTICOPPER_OXIDASE2"/>
    <property type="match status" value="1"/>
</dbReference>
<dbReference type="EMBL" id="BMAT01006305">
    <property type="protein sequence ID" value="GFS09752.1"/>
    <property type="molecule type" value="Genomic_DNA"/>
</dbReference>
<dbReference type="Gene3D" id="2.60.40.420">
    <property type="entry name" value="Cupredoxins - blue copper proteins"/>
    <property type="match status" value="2"/>
</dbReference>
<keyword evidence="8" id="KW-1185">Reference proteome</keyword>
<evidence type="ECO:0000259" key="5">
    <source>
        <dbReference type="Pfam" id="PF00394"/>
    </source>
</evidence>
<evidence type="ECO:0000313" key="8">
    <source>
        <dbReference type="Proteomes" id="UP000762676"/>
    </source>
</evidence>
<sequence length="294" mass="32933">KGRHAEFEDGGGSFHYTPYAEFKVTAGERYRFRLISNGIMNCPIQFSIDDHTMTVIASDGHPILPFVVDSIVVNSGERYDFVLNADHSSPLRNFWIRLHGYNNCALHKATQTAILKYDGAPDVLPPEPTTWEDAVRPGFDQFCNIDTLAPKNCKEEWCACTHHYKVKRGHLVELIIVDEGILSHAYHPMHLHGHKFSVVAMGRIGEQTTVDEVKALDLAGGITRRIPQAPIKDTVIVPDGGYTVIRFKADNPGVWLFHCHVELHAAMGMAMVFQVGEAKDFPRAPRNFQRCGNS</sequence>
<protein>
    <submittedName>
        <fullName evidence="7">Laccase 1</fullName>
    </submittedName>
</protein>
<evidence type="ECO:0000256" key="2">
    <source>
        <dbReference type="ARBA" id="ARBA00022723"/>
    </source>
</evidence>
<comment type="similarity">
    <text evidence="1">Belongs to the multicopper oxidase family.</text>
</comment>
<keyword evidence="4" id="KW-0186">Copper</keyword>
<evidence type="ECO:0000256" key="1">
    <source>
        <dbReference type="ARBA" id="ARBA00010609"/>
    </source>
</evidence>
<comment type="caution">
    <text evidence="7">The sequence shown here is derived from an EMBL/GenBank/DDBJ whole genome shotgun (WGS) entry which is preliminary data.</text>
</comment>
<organism evidence="7 8">
    <name type="scientific">Elysia marginata</name>
    <dbReference type="NCBI Taxonomy" id="1093978"/>
    <lineage>
        <taxon>Eukaryota</taxon>
        <taxon>Metazoa</taxon>
        <taxon>Spiralia</taxon>
        <taxon>Lophotrochozoa</taxon>
        <taxon>Mollusca</taxon>
        <taxon>Gastropoda</taxon>
        <taxon>Heterobranchia</taxon>
        <taxon>Euthyneura</taxon>
        <taxon>Panpulmonata</taxon>
        <taxon>Sacoglossa</taxon>
        <taxon>Placobranchoidea</taxon>
        <taxon>Plakobranchidae</taxon>
        <taxon>Elysia</taxon>
    </lineage>
</organism>
<dbReference type="GO" id="GO:0016491">
    <property type="term" value="F:oxidoreductase activity"/>
    <property type="evidence" value="ECO:0007669"/>
    <property type="project" value="UniProtKB-KW"/>
</dbReference>
<dbReference type="CDD" id="cd13884">
    <property type="entry name" value="CuRO_2_tcLCC_insect_like"/>
    <property type="match status" value="1"/>
</dbReference>
<dbReference type="InterPro" id="IPR045087">
    <property type="entry name" value="Cu-oxidase_fam"/>
</dbReference>
<dbReference type="PROSITE" id="PS00079">
    <property type="entry name" value="MULTICOPPER_OXIDASE1"/>
    <property type="match status" value="1"/>
</dbReference>
<evidence type="ECO:0000313" key="7">
    <source>
        <dbReference type="EMBL" id="GFS09752.1"/>
    </source>
</evidence>
<dbReference type="PANTHER" id="PTHR11709:SF394">
    <property type="entry name" value="FI03373P-RELATED"/>
    <property type="match status" value="1"/>
</dbReference>
<reference evidence="7 8" key="1">
    <citation type="journal article" date="2021" name="Elife">
        <title>Chloroplast acquisition without the gene transfer in kleptoplastic sea slugs, Plakobranchus ocellatus.</title>
        <authorList>
            <person name="Maeda T."/>
            <person name="Takahashi S."/>
            <person name="Yoshida T."/>
            <person name="Shimamura S."/>
            <person name="Takaki Y."/>
            <person name="Nagai Y."/>
            <person name="Toyoda A."/>
            <person name="Suzuki Y."/>
            <person name="Arimoto A."/>
            <person name="Ishii H."/>
            <person name="Satoh N."/>
            <person name="Nishiyama T."/>
            <person name="Hasebe M."/>
            <person name="Maruyama T."/>
            <person name="Minagawa J."/>
            <person name="Obokata J."/>
            <person name="Shigenobu S."/>
        </authorList>
    </citation>
    <scope>NUCLEOTIDE SEQUENCE [LARGE SCALE GENOMIC DNA]</scope>
</reference>
<dbReference type="InterPro" id="IPR008972">
    <property type="entry name" value="Cupredoxin"/>
</dbReference>
<dbReference type="FunFam" id="2.60.40.420:FF:000045">
    <property type="entry name" value="Laccase 2"/>
    <property type="match status" value="1"/>
</dbReference>
<accession>A0AAV4IIB6</accession>
<feature type="domain" description="Plastocyanin-like" evidence="6">
    <location>
        <begin position="145"/>
        <end position="277"/>
    </location>
</feature>
<dbReference type="InterPro" id="IPR011706">
    <property type="entry name" value="Cu-oxidase_C"/>
</dbReference>
<dbReference type="SUPFAM" id="SSF49503">
    <property type="entry name" value="Cupredoxins"/>
    <property type="match status" value="2"/>
</dbReference>
<dbReference type="GO" id="GO:0005886">
    <property type="term" value="C:plasma membrane"/>
    <property type="evidence" value="ECO:0007669"/>
    <property type="project" value="TreeGrafter"/>
</dbReference>
<dbReference type="InterPro" id="IPR001117">
    <property type="entry name" value="Cu-oxidase_2nd"/>
</dbReference>
<feature type="domain" description="Plastocyanin-like" evidence="5">
    <location>
        <begin position="13"/>
        <end position="120"/>
    </location>
</feature>